<dbReference type="OrthoDB" id="7263823at2"/>
<dbReference type="GO" id="GO:0003700">
    <property type="term" value="F:DNA-binding transcription factor activity"/>
    <property type="evidence" value="ECO:0007669"/>
    <property type="project" value="TreeGrafter"/>
</dbReference>
<feature type="domain" description="HTH cro/C1-type" evidence="5">
    <location>
        <begin position="162"/>
        <end position="187"/>
    </location>
</feature>
<dbReference type="SMART" id="SM00419">
    <property type="entry name" value="HTH_CRP"/>
    <property type="match status" value="1"/>
</dbReference>
<dbReference type="InterPro" id="IPR036390">
    <property type="entry name" value="WH_DNA-bd_sf"/>
</dbReference>
<evidence type="ECO:0000256" key="2">
    <source>
        <dbReference type="ARBA" id="ARBA00023125"/>
    </source>
</evidence>
<evidence type="ECO:0000259" key="4">
    <source>
        <dbReference type="PROSITE" id="PS50042"/>
    </source>
</evidence>
<gene>
    <name evidence="7" type="ORF">DesfrDRAFT_3232</name>
</gene>
<protein>
    <submittedName>
        <fullName evidence="7">Transcriptional regulator, Crp/Fnr family</fullName>
    </submittedName>
</protein>
<feature type="domain" description="HTH crp-type" evidence="6">
    <location>
        <begin position="134"/>
        <end position="208"/>
    </location>
</feature>
<dbReference type="Gene3D" id="2.60.120.10">
    <property type="entry name" value="Jelly Rolls"/>
    <property type="match status" value="1"/>
</dbReference>
<dbReference type="InterPro" id="IPR018490">
    <property type="entry name" value="cNMP-bd_dom_sf"/>
</dbReference>
<dbReference type="InterPro" id="IPR014710">
    <property type="entry name" value="RmlC-like_jellyroll"/>
</dbReference>
<dbReference type="InterPro" id="IPR012318">
    <property type="entry name" value="HTH_CRP"/>
</dbReference>
<evidence type="ECO:0000259" key="6">
    <source>
        <dbReference type="PROSITE" id="PS51063"/>
    </source>
</evidence>
<evidence type="ECO:0000313" key="7">
    <source>
        <dbReference type="EMBL" id="EFL50038.1"/>
    </source>
</evidence>
<evidence type="ECO:0000256" key="1">
    <source>
        <dbReference type="ARBA" id="ARBA00023015"/>
    </source>
</evidence>
<dbReference type="InterPro" id="IPR000595">
    <property type="entry name" value="cNMP-bd_dom"/>
</dbReference>
<dbReference type="InterPro" id="IPR036388">
    <property type="entry name" value="WH-like_DNA-bd_sf"/>
</dbReference>
<keyword evidence="3" id="KW-0804">Transcription</keyword>
<reference evidence="7 8" key="1">
    <citation type="submission" date="2010-08" db="EMBL/GenBank/DDBJ databases">
        <title>The draft genome of Desulfovibrio fructosovorans JJ.</title>
        <authorList>
            <consortium name="US DOE Joint Genome Institute (JGI-PGF)"/>
            <person name="Lucas S."/>
            <person name="Copeland A."/>
            <person name="Lapidus A."/>
            <person name="Cheng J.-F."/>
            <person name="Bruce D."/>
            <person name="Goodwin L."/>
            <person name="Pitluck S."/>
            <person name="Land M.L."/>
            <person name="Hauser L."/>
            <person name="Chang Y.-J."/>
            <person name="Jeffries C."/>
            <person name="Wall J.D."/>
            <person name="Stahl D.A."/>
            <person name="Arkin A.P."/>
            <person name="Dehal P."/>
            <person name="Stolyar S.M."/>
            <person name="Hazen T.C."/>
            <person name="Woyke T.J."/>
        </authorList>
    </citation>
    <scope>NUCLEOTIDE SEQUENCE [LARGE SCALE GENOMIC DNA]</scope>
    <source>
        <strain evidence="7 8">JJ</strain>
    </source>
</reference>
<dbReference type="Pfam" id="PF13545">
    <property type="entry name" value="HTH_Crp_2"/>
    <property type="match status" value="1"/>
</dbReference>
<proteinExistence type="predicted"/>
<feature type="domain" description="Cyclic nucleotide-binding" evidence="4">
    <location>
        <begin position="8"/>
        <end position="75"/>
    </location>
</feature>
<dbReference type="GO" id="GO:0003677">
    <property type="term" value="F:DNA binding"/>
    <property type="evidence" value="ECO:0007669"/>
    <property type="project" value="UniProtKB-KW"/>
</dbReference>
<dbReference type="Gene3D" id="1.10.10.10">
    <property type="entry name" value="Winged helix-like DNA-binding domain superfamily/Winged helix DNA-binding domain"/>
    <property type="match status" value="1"/>
</dbReference>
<name>E1K032_SOLFR</name>
<dbReference type="CDD" id="cd00038">
    <property type="entry name" value="CAP_ED"/>
    <property type="match status" value="1"/>
</dbReference>
<dbReference type="RefSeq" id="WP_005995621.1">
    <property type="nucleotide sequence ID" value="NZ_AECZ01000027.1"/>
</dbReference>
<organism evidence="7 8">
    <name type="scientific">Solidesulfovibrio fructosivorans JJ]</name>
    <dbReference type="NCBI Taxonomy" id="596151"/>
    <lineage>
        <taxon>Bacteria</taxon>
        <taxon>Pseudomonadati</taxon>
        <taxon>Thermodesulfobacteriota</taxon>
        <taxon>Desulfovibrionia</taxon>
        <taxon>Desulfovibrionales</taxon>
        <taxon>Desulfovibrionaceae</taxon>
        <taxon>Solidesulfovibrio</taxon>
    </lineage>
</organism>
<accession>E1K032</accession>
<dbReference type="SUPFAM" id="SSF46785">
    <property type="entry name" value="Winged helix' DNA-binding domain"/>
    <property type="match status" value="1"/>
</dbReference>
<keyword evidence="2" id="KW-0238">DNA-binding</keyword>
<dbReference type="Proteomes" id="UP000006250">
    <property type="component" value="Unassembled WGS sequence"/>
</dbReference>
<dbReference type="InterPro" id="IPR050397">
    <property type="entry name" value="Env_Response_Regulators"/>
</dbReference>
<dbReference type="PANTHER" id="PTHR24567:SF74">
    <property type="entry name" value="HTH-TYPE TRANSCRIPTIONAL REGULATOR ARCR"/>
    <property type="match status" value="1"/>
</dbReference>
<dbReference type="AlphaFoldDB" id="E1K032"/>
<dbReference type="SUPFAM" id="SSF51206">
    <property type="entry name" value="cAMP-binding domain-like"/>
    <property type="match status" value="1"/>
</dbReference>
<evidence type="ECO:0000259" key="5">
    <source>
        <dbReference type="PROSITE" id="PS50943"/>
    </source>
</evidence>
<evidence type="ECO:0000313" key="8">
    <source>
        <dbReference type="Proteomes" id="UP000006250"/>
    </source>
</evidence>
<dbReference type="PROSITE" id="PS50943">
    <property type="entry name" value="HTH_CROC1"/>
    <property type="match status" value="1"/>
</dbReference>
<sequence length="216" mass="23786">MRLTDADLLAELDKPEFAAARGAFVSRRYAKGRQVFSPRESRNSLFIVAKGRARVYLAYKDKEFTMAILDVGDVYTTHTRAHVEALDDLELLEADVAVVRRFFTSMPALATAMVKVLGDLLSHAFSVIDGLAFHDVRRRLLLLLLHEAGQAPVEEDSMRCFAHGLSIEQLATIVGSSRQTVSSLLNGFERDGVITLRARGVICVPDITALQALAEA</sequence>
<dbReference type="EMBL" id="AECZ01000027">
    <property type="protein sequence ID" value="EFL50038.1"/>
    <property type="molecule type" value="Genomic_DNA"/>
</dbReference>
<keyword evidence="8" id="KW-1185">Reference proteome</keyword>
<dbReference type="eggNOG" id="COG0664">
    <property type="taxonomic scope" value="Bacteria"/>
</dbReference>
<dbReference type="STRING" id="596151.DesfrDRAFT_3232"/>
<dbReference type="PROSITE" id="PS50042">
    <property type="entry name" value="CNMP_BINDING_3"/>
    <property type="match status" value="1"/>
</dbReference>
<dbReference type="PANTHER" id="PTHR24567">
    <property type="entry name" value="CRP FAMILY TRANSCRIPTIONAL REGULATORY PROTEIN"/>
    <property type="match status" value="1"/>
</dbReference>
<dbReference type="GO" id="GO:0005829">
    <property type="term" value="C:cytosol"/>
    <property type="evidence" value="ECO:0007669"/>
    <property type="project" value="TreeGrafter"/>
</dbReference>
<dbReference type="InterPro" id="IPR001387">
    <property type="entry name" value="Cro/C1-type_HTH"/>
</dbReference>
<keyword evidence="1" id="KW-0805">Transcription regulation</keyword>
<dbReference type="PROSITE" id="PS51063">
    <property type="entry name" value="HTH_CRP_2"/>
    <property type="match status" value="1"/>
</dbReference>
<evidence type="ECO:0000256" key="3">
    <source>
        <dbReference type="ARBA" id="ARBA00023163"/>
    </source>
</evidence>
<comment type="caution">
    <text evidence="7">The sequence shown here is derived from an EMBL/GenBank/DDBJ whole genome shotgun (WGS) entry which is preliminary data.</text>
</comment>